<protein>
    <recommendedName>
        <fullName evidence="4">ABC transporter permease</fullName>
    </recommendedName>
</protein>
<feature type="transmembrane region" description="Helical" evidence="1">
    <location>
        <begin position="21"/>
        <end position="41"/>
    </location>
</feature>
<feature type="transmembrane region" description="Helical" evidence="1">
    <location>
        <begin position="165"/>
        <end position="183"/>
    </location>
</feature>
<feature type="transmembrane region" description="Helical" evidence="1">
    <location>
        <begin position="47"/>
        <end position="64"/>
    </location>
</feature>
<gene>
    <name evidence="2" type="ORF">WAK64_07040</name>
</gene>
<feature type="transmembrane region" description="Helical" evidence="1">
    <location>
        <begin position="84"/>
        <end position="106"/>
    </location>
</feature>
<dbReference type="RefSeq" id="WP_336586240.1">
    <property type="nucleotide sequence ID" value="NZ_JBBAXC010000004.1"/>
</dbReference>
<organism evidence="2 3">
    <name type="scientific">Bacillus spongiae</name>
    <dbReference type="NCBI Taxonomy" id="2683610"/>
    <lineage>
        <taxon>Bacteria</taxon>
        <taxon>Bacillati</taxon>
        <taxon>Bacillota</taxon>
        <taxon>Bacilli</taxon>
        <taxon>Bacillales</taxon>
        <taxon>Bacillaceae</taxon>
        <taxon>Bacillus</taxon>
    </lineage>
</organism>
<evidence type="ECO:0000256" key="1">
    <source>
        <dbReference type="SAM" id="Phobius"/>
    </source>
</evidence>
<feature type="transmembrane region" description="Helical" evidence="1">
    <location>
        <begin position="141"/>
        <end position="158"/>
    </location>
</feature>
<evidence type="ECO:0008006" key="4">
    <source>
        <dbReference type="Google" id="ProtNLM"/>
    </source>
</evidence>
<sequence>MYKELKAVLYYFLLDYRFSLGVFWTILISSLIGFSLIGLIGDGIGNVVIVTSLPVLIYCIVSGINMTKETFPFCIKMGVTRHQYMLGSALFTLLLSVGMSLVHLIISYGYDWLLKLGSIEGITHYSLLQFFSLSNTWFNELWLLAFLNFVFLGFGILFGTIIYRYGLVGGFSTVAVLVFLFVLPTSREALIERMLLVNNGQLSIQFGFLFVLTSIVFFQNWLLIRKASTMAASTR</sequence>
<reference evidence="2 3" key="1">
    <citation type="journal article" date="2018" name="J. Microbiol.">
        <title>Bacillus spongiae sp. nov., isolated from sponge of Jeju Island.</title>
        <authorList>
            <person name="Lee G.E."/>
            <person name="Im W.T."/>
            <person name="Park J.S."/>
        </authorList>
    </citation>
    <scope>NUCLEOTIDE SEQUENCE [LARGE SCALE GENOMIC DNA]</scope>
    <source>
        <strain evidence="2 3">135PIL107-10</strain>
    </source>
</reference>
<keyword evidence="1" id="KW-0812">Transmembrane</keyword>
<evidence type="ECO:0000313" key="2">
    <source>
        <dbReference type="EMBL" id="MEI5906813.1"/>
    </source>
</evidence>
<dbReference type="Proteomes" id="UP001312865">
    <property type="component" value="Unassembled WGS sequence"/>
</dbReference>
<proteinExistence type="predicted"/>
<comment type="caution">
    <text evidence="2">The sequence shown here is derived from an EMBL/GenBank/DDBJ whole genome shotgun (WGS) entry which is preliminary data.</text>
</comment>
<name>A0ABU8HBV3_9BACI</name>
<dbReference type="EMBL" id="JBBAXC010000004">
    <property type="protein sequence ID" value="MEI5906813.1"/>
    <property type="molecule type" value="Genomic_DNA"/>
</dbReference>
<accession>A0ABU8HBV3</accession>
<keyword evidence="1" id="KW-0472">Membrane</keyword>
<keyword evidence="3" id="KW-1185">Reference proteome</keyword>
<keyword evidence="1" id="KW-1133">Transmembrane helix</keyword>
<feature type="transmembrane region" description="Helical" evidence="1">
    <location>
        <begin position="203"/>
        <end position="224"/>
    </location>
</feature>
<evidence type="ECO:0000313" key="3">
    <source>
        <dbReference type="Proteomes" id="UP001312865"/>
    </source>
</evidence>